<dbReference type="InterPro" id="IPR013149">
    <property type="entry name" value="ADH-like_C"/>
</dbReference>
<dbReference type="PANTHER" id="PTHR45033">
    <property type="match status" value="1"/>
</dbReference>
<accession>U4LII3</accession>
<dbReference type="AlphaFoldDB" id="U4LII3"/>
<dbReference type="Gene3D" id="3.40.50.720">
    <property type="entry name" value="NAD(P)-binding Rossmann-like Domain"/>
    <property type="match status" value="1"/>
</dbReference>
<evidence type="ECO:0000313" key="3">
    <source>
        <dbReference type="Proteomes" id="UP000018144"/>
    </source>
</evidence>
<dbReference type="InterPro" id="IPR052711">
    <property type="entry name" value="Zinc_ADH-like"/>
</dbReference>
<proteinExistence type="predicted"/>
<dbReference type="SUPFAM" id="SSF50129">
    <property type="entry name" value="GroES-like"/>
    <property type="match status" value="1"/>
</dbReference>
<sequence length="340" mass="36095">MDSLPKSATAWVHSEPAPFSHSFESSLHKTIVPLPELGPYDVLVRIHAASLNYRDIMIPRSIYPFPVVYPLIPLSDGAGTVVSVGSAVSSLSPGDNVITLFQQDRQSGPLTMANINSSLGGPVPGVLREHAVFPESGIMKAPTGWSHEEASTLPCAAVTAWNALRGIKSGDSVFVQGTGGVSLFALQFAKVAGACVVATTSSAEKEERLKRLGADVVVNSKENTAWGEIAKKLSPRGEGVDYVIEVGGAVTMGQSFKAVKMDGTILAIGFRAGMTDEVQPVRGVFVGSREMAEEMVKAIEVGGLKPIIDQSVWGFDQVPEALAKWEDGKHFGKVVIKLNQ</sequence>
<dbReference type="Pfam" id="PF08240">
    <property type="entry name" value="ADH_N"/>
    <property type="match status" value="1"/>
</dbReference>
<name>U4LII3_PYROM</name>
<dbReference type="InterPro" id="IPR011032">
    <property type="entry name" value="GroES-like_sf"/>
</dbReference>
<keyword evidence="3" id="KW-1185">Reference proteome</keyword>
<evidence type="ECO:0000313" key="2">
    <source>
        <dbReference type="EMBL" id="CCX31743.1"/>
    </source>
</evidence>
<dbReference type="CDD" id="cd08276">
    <property type="entry name" value="MDR7"/>
    <property type="match status" value="1"/>
</dbReference>
<dbReference type="InterPro" id="IPR013154">
    <property type="entry name" value="ADH-like_N"/>
</dbReference>
<dbReference type="SMART" id="SM00829">
    <property type="entry name" value="PKS_ER"/>
    <property type="match status" value="1"/>
</dbReference>
<organism evidence="2 3">
    <name type="scientific">Pyronema omphalodes (strain CBS 100304)</name>
    <name type="common">Pyronema confluens</name>
    <dbReference type="NCBI Taxonomy" id="1076935"/>
    <lineage>
        <taxon>Eukaryota</taxon>
        <taxon>Fungi</taxon>
        <taxon>Dikarya</taxon>
        <taxon>Ascomycota</taxon>
        <taxon>Pezizomycotina</taxon>
        <taxon>Pezizomycetes</taxon>
        <taxon>Pezizales</taxon>
        <taxon>Pyronemataceae</taxon>
        <taxon>Pyronema</taxon>
    </lineage>
</organism>
<dbReference type="Proteomes" id="UP000018144">
    <property type="component" value="Unassembled WGS sequence"/>
</dbReference>
<dbReference type="Pfam" id="PF00107">
    <property type="entry name" value="ADH_zinc_N"/>
    <property type="match status" value="1"/>
</dbReference>
<reference evidence="2 3" key="1">
    <citation type="journal article" date="2013" name="PLoS Genet.">
        <title>The genome and development-dependent transcriptomes of Pyronema confluens: a window into fungal evolution.</title>
        <authorList>
            <person name="Traeger S."/>
            <person name="Altegoer F."/>
            <person name="Freitag M."/>
            <person name="Gabaldon T."/>
            <person name="Kempken F."/>
            <person name="Kumar A."/>
            <person name="Marcet-Houben M."/>
            <person name="Poggeler S."/>
            <person name="Stajich J.E."/>
            <person name="Nowrousian M."/>
        </authorList>
    </citation>
    <scope>NUCLEOTIDE SEQUENCE [LARGE SCALE GENOMIC DNA]</scope>
    <source>
        <strain evidence="3">CBS 100304</strain>
        <tissue evidence="2">Vegetative mycelium</tissue>
    </source>
</reference>
<dbReference type="GO" id="GO:0016491">
    <property type="term" value="F:oxidoreductase activity"/>
    <property type="evidence" value="ECO:0007669"/>
    <property type="project" value="InterPro"/>
</dbReference>
<evidence type="ECO:0000259" key="1">
    <source>
        <dbReference type="SMART" id="SM00829"/>
    </source>
</evidence>
<gene>
    <name evidence="2" type="ORF">PCON_11381</name>
</gene>
<dbReference type="Gene3D" id="3.90.180.10">
    <property type="entry name" value="Medium-chain alcohol dehydrogenases, catalytic domain"/>
    <property type="match status" value="1"/>
</dbReference>
<dbReference type="InterPro" id="IPR036291">
    <property type="entry name" value="NAD(P)-bd_dom_sf"/>
</dbReference>
<dbReference type="OrthoDB" id="9930022at2759"/>
<feature type="domain" description="Enoyl reductase (ER)" evidence="1">
    <location>
        <begin position="22"/>
        <end position="336"/>
    </location>
</feature>
<dbReference type="SUPFAM" id="SSF51735">
    <property type="entry name" value="NAD(P)-binding Rossmann-fold domains"/>
    <property type="match status" value="1"/>
</dbReference>
<dbReference type="eggNOG" id="KOG1198">
    <property type="taxonomic scope" value="Eukaryota"/>
</dbReference>
<dbReference type="InterPro" id="IPR020843">
    <property type="entry name" value="ER"/>
</dbReference>
<protein>
    <submittedName>
        <fullName evidence="2">Similar to Zinc-type alcohol dehydrogenase-like protein C1773.06c acc. no. O94564</fullName>
    </submittedName>
</protein>
<dbReference type="OMA" id="RDCAIAK"/>
<dbReference type="STRING" id="1076935.U4LII3"/>
<dbReference type="PANTHER" id="PTHR45033:SF2">
    <property type="entry name" value="ZINC-TYPE ALCOHOL DEHYDROGENASE-LIKE PROTEIN C1773.06C"/>
    <property type="match status" value="1"/>
</dbReference>
<dbReference type="EMBL" id="HF935644">
    <property type="protein sequence ID" value="CCX31743.1"/>
    <property type="molecule type" value="Genomic_DNA"/>
</dbReference>